<protein>
    <submittedName>
        <fullName evidence="4">Uncharacterized protein</fullName>
    </submittedName>
</protein>
<dbReference type="EMBL" id="VJMJ01000085">
    <property type="protein sequence ID" value="KAF0737078.1"/>
    <property type="molecule type" value="Genomic_DNA"/>
</dbReference>
<keyword evidence="2" id="KW-0175">Coiled coil</keyword>
<evidence type="ECO:0000256" key="1">
    <source>
        <dbReference type="ARBA" id="ARBA00022737"/>
    </source>
</evidence>
<reference evidence="4 5" key="1">
    <citation type="submission" date="2019-07" db="EMBL/GenBank/DDBJ databases">
        <title>Genomics analysis of Aphanomyces spp. identifies a new class of oomycete effector associated with host adaptation.</title>
        <authorList>
            <person name="Gaulin E."/>
        </authorList>
    </citation>
    <scope>NUCLEOTIDE SEQUENCE [LARGE SCALE GENOMIC DNA]</scope>
    <source>
        <strain evidence="4 5">ATCC 201684</strain>
    </source>
</reference>
<dbReference type="VEuPathDB" id="FungiDB:AeMF1_021140"/>
<organism evidence="4 5">
    <name type="scientific">Aphanomyces euteiches</name>
    <dbReference type="NCBI Taxonomy" id="100861"/>
    <lineage>
        <taxon>Eukaryota</taxon>
        <taxon>Sar</taxon>
        <taxon>Stramenopiles</taxon>
        <taxon>Oomycota</taxon>
        <taxon>Saprolegniomycetes</taxon>
        <taxon>Saprolegniales</taxon>
        <taxon>Verrucalvaceae</taxon>
        <taxon>Aphanomyces</taxon>
    </lineage>
</organism>
<feature type="compositionally biased region" description="Basic and acidic residues" evidence="3">
    <location>
        <begin position="535"/>
        <end position="555"/>
    </location>
</feature>
<dbReference type="PANTHER" id="PTHR43215:SF14">
    <property type="entry name" value="RADIAL SPOKE HEAD 1 HOMOLOG"/>
    <property type="match status" value="1"/>
</dbReference>
<comment type="caution">
    <text evidence="4">The sequence shown here is derived from an EMBL/GenBank/DDBJ whole genome shotgun (WGS) entry which is preliminary data.</text>
</comment>
<dbReference type="InterPro" id="IPR003409">
    <property type="entry name" value="MORN"/>
</dbReference>
<dbReference type="Pfam" id="PF02493">
    <property type="entry name" value="MORN"/>
    <property type="match status" value="5"/>
</dbReference>
<evidence type="ECO:0000256" key="3">
    <source>
        <dbReference type="SAM" id="MobiDB-lite"/>
    </source>
</evidence>
<sequence length="588" mass="67206">MEKTQHDANRHRGSNPMVLLADIAKMQLSDWTKNMKSNAADQASSMRQAASRARAKAKAEKEKRAKARLVNPNVIRAKAANQLMQEELAKLMKDVNVLLRKERRNLPQWIRTYKDDDPRCVFYHSMLRRVGLPERHARFAPWFLKSDQLVLNKYGQKLFQKFEDAYMAREARLGETEAAVKSHQAFEARIASLELSPREKNQSLLLRAFRECSFPPPKLQLSTRPQEHPLLINPDGNEEEAEPVALETKYALDDPTVKPIPIPQVKLSAAPPGLAPAVPGKLESHGKHKYHNYNGRWKDGEMRGALGVYTFADGGTYTGAWKDSLQCGQGTATYPNGVTYQGQWKDGKYHGHGVYTSPHATYTGMWFEGMRHGHGHLKMASGATYDGEFFRNQRHGRGVETSPLGYKYKGNFRMNRIYGAGHIEIVLDDGKVHIYAKDNWEQCVLGEAAMEAKLHWMGIHDEEEIQLRRLVRIRDDLRADDLQENFHLKERQRLIDEEKAQKQARREANREKREALARAKEAFQNRIMQDQSSSSDDKDEKHPQDGAAENDKEKSNDEEDSDDDEDNDDEEGEEEDDGEEEDKADDES</sequence>
<gene>
    <name evidence="4" type="ORF">Ae201684_006882</name>
</gene>
<dbReference type="SMART" id="SM00698">
    <property type="entry name" value="MORN"/>
    <property type="match status" value="5"/>
</dbReference>
<evidence type="ECO:0000313" key="4">
    <source>
        <dbReference type="EMBL" id="KAF0737078.1"/>
    </source>
</evidence>
<evidence type="ECO:0000256" key="2">
    <source>
        <dbReference type="SAM" id="Coils"/>
    </source>
</evidence>
<keyword evidence="5" id="KW-1185">Reference proteome</keyword>
<proteinExistence type="predicted"/>
<dbReference type="AlphaFoldDB" id="A0A6G0XAG1"/>
<accession>A0A6G0XAG1</accession>
<dbReference type="PANTHER" id="PTHR43215">
    <property type="entry name" value="RADIAL SPOKE HEAD 1 HOMOLOG"/>
    <property type="match status" value="1"/>
</dbReference>
<dbReference type="SUPFAM" id="SSF82185">
    <property type="entry name" value="Histone H3 K4-specific methyltransferase SET7/9 N-terminal domain"/>
    <property type="match status" value="2"/>
</dbReference>
<feature type="compositionally biased region" description="Acidic residues" evidence="3">
    <location>
        <begin position="556"/>
        <end position="588"/>
    </location>
</feature>
<evidence type="ECO:0000313" key="5">
    <source>
        <dbReference type="Proteomes" id="UP000481153"/>
    </source>
</evidence>
<name>A0A6G0XAG1_9STRA</name>
<feature type="coiled-coil region" evidence="2">
    <location>
        <begin position="74"/>
        <end position="101"/>
    </location>
</feature>
<feature type="region of interest" description="Disordered" evidence="3">
    <location>
        <begin position="523"/>
        <end position="588"/>
    </location>
</feature>
<dbReference type="Proteomes" id="UP000481153">
    <property type="component" value="Unassembled WGS sequence"/>
</dbReference>
<dbReference type="Gene3D" id="2.20.110.10">
    <property type="entry name" value="Histone H3 K4-specific methyltransferase SET7/9 N-terminal domain"/>
    <property type="match status" value="3"/>
</dbReference>
<keyword evidence="1" id="KW-0677">Repeat</keyword>